<dbReference type="RefSeq" id="WP_012846276.1">
    <property type="nucleotide sequence ID" value="NC_013504.1"/>
</dbReference>
<dbReference type="HOGENOM" id="CLU_128682_1_0_9"/>
<accession>D0R4I4</accession>
<evidence type="ECO:0000313" key="3">
    <source>
        <dbReference type="Proteomes" id="UP000002627"/>
    </source>
</evidence>
<protein>
    <recommendedName>
        <fullName evidence="4">DUF2628 domain-containing protein</fullName>
    </recommendedName>
</protein>
<keyword evidence="3" id="KW-1185">Reference proteome</keyword>
<evidence type="ECO:0000313" key="2">
    <source>
        <dbReference type="EMBL" id="CAX66997.1"/>
    </source>
</evidence>
<feature type="transmembrane region" description="Helical" evidence="1">
    <location>
        <begin position="16"/>
        <end position="34"/>
    </location>
</feature>
<keyword evidence="1" id="KW-0472">Membrane</keyword>
<dbReference type="AlphaFoldDB" id="D0R4I4"/>
<reference evidence="2 3" key="1">
    <citation type="journal article" date="2009" name="J. Bacteriol.">
        <title>Complete genome sequence of Lactobacillus johnsonii FI9785, a competitive exclusion agent against pathogens in poultry.</title>
        <authorList>
            <person name="Wegmann U."/>
            <person name="Overweg K."/>
            <person name="Horn N."/>
            <person name="Goesmann A."/>
            <person name="Narbad A."/>
            <person name="Gasson M.J."/>
            <person name="Shearman C."/>
        </authorList>
    </citation>
    <scope>NUCLEOTIDE SEQUENCE [LARGE SCALE GENOMIC DNA]</scope>
    <source>
        <strain evidence="2 3">FI9785</strain>
    </source>
</reference>
<keyword evidence="1" id="KW-0812">Transmembrane</keyword>
<sequence>MIVNLKNPQTNQFKQAKAGFSWTMFFFGFWVPLFRGDWKWLIIMLLLDLIGIFTFGIVSGIANIVMAFLYNKLYIQDLIAAGFKPNDDASANILKTKNISFNGLAVD</sequence>
<dbReference type="KEGG" id="ljf:FI9785_1133"/>
<feature type="transmembrane region" description="Helical" evidence="1">
    <location>
        <begin position="40"/>
        <end position="70"/>
    </location>
</feature>
<evidence type="ECO:0008006" key="4">
    <source>
        <dbReference type="Google" id="ProtNLM"/>
    </source>
</evidence>
<proteinExistence type="predicted"/>
<dbReference type="Proteomes" id="UP000002627">
    <property type="component" value="Chromosome"/>
</dbReference>
<name>D0R4I4_LACJF</name>
<gene>
    <name evidence="2" type="ordered locus">FI9785_1133</name>
</gene>
<dbReference type="EMBL" id="FN298497">
    <property type="protein sequence ID" value="CAX66997.1"/>
    <property type="molecule type" value="Genomic_DNA"/>
</dbReference>
<evidence type="ECO:0000256" key="1">
    <source>
        <dbReference type="SAM" id="Phobius"/>
    </source>
</evidence>
<keyword evidence="1" id="KW-1133">Transmembrane helix</keyword>
<organism evidence="2 3">
    <name type="scientific">Lactobacillus johnsonii (strain FI9785)</name>
    <dbReference type="NCBI Taxonomy" id="633699"/>
    <lineage>
        <taxon>Bacteria</taxon>
        <taxon>Bacillati</taxon>
        <taxon>Bacillota</taxon>
        <taxon>Bacilli</taxon>
        <taxon>Lactobacillales</taxon>
        <taxon>Lactobacillaceae</taxon>
        <taxon>Lactobacillus</taxon>
    </lineage>
</organism>